<protein>
    <submittedName>
        <fullName evidence="2">Arylesterase</fullName>
    </submittedName>
</protein>
<dbReference type="Pfam" id="PF13472">
    <property type="entry name" value="Lipase_GDSL_2"/>
    <property type="match status" value="1"/>
</dbReference>
<dbReference type="Proteomes" id="UP001529369">
    <property type="component" value="Unassembled WGS sequence"/>
</dbReference>
<organism evidence="2 3">
    <name type="scientific">Paeniroseomonas aquatica</name>
    <dbReference type="NCBI Taxonomy" id="373043"/>
    <lineage>
        <taxon>Bacteria</taxon>
        <taxon>Pseudomonadati</taxon>
        <taxon>Pseudomonadota</taxon>
        <taxon>Alphaproteobacteria</taxon>
        <taxon>Acetobacterales</taxon>
        <taxon>Acetobacteraceae</taxon>
        <taxon>Paeniroseomonas</taxon>
    </lineage>
</organism>
<gene>
    <name evidence="2" type="ORF">QWZ14_25655</name>
</gene>
<sequence length="224" mass="23160">MGPCGFRDARPYGRRAAIGIGLSGVGVLRRAAAQGAEPVRLLVLGDSLAAGYGLPQGQGFAPRLQAALAARGRAVRIIDAGVSGDTTAGGLARLDWALADRPQAALVELGGNDGLRGLPPRDSRANLAGILDKLAAAKLPVLLAGMLAPPNLGADYGREFAAMFTELARARPEVLLYPFFLDGVAGDAALNQPDGIHPNPQGVAIIVRRILPMVETLLDRVPPA</sequence>
<evidence type="ECO:0000313" key="3">
    <source>
        <dbReference type="Proteomes" id="UP001529369"/>
    </source>
</evidence>
<dbReference type="InterPro" id="IPR051532">
    <property type="entry name" value="Ester_Hydrolysis_Enzymes"/>
</dbReference>
<name>A0ABT8AEK0_9PROT</name>
<dbReference type="Gene3D" id="3.40.50.1110">
    <property type="entry name" value="SGNH hydrolase"/>
    <property type="match status" value="1"/>
</dbReference>
<dbReference type="SUPFAM" id="SSF52266">
    <property type="entry name" value="SGNH hydrolase"/>
    <property type="match status" value="1"/>
</dbReference>
<keyword evidence="3" id="KW-1185">Reference proteome</keyword>
<dbReference type="EMBL" id="JAUFPN010000197">
    <property type="protein sequence ID" value="MDN3567779.1"/>
    <property type="molecule type" value="Genomic_DNA"/>
</dbReference>
<feature type="domain" description="SGNH hydrolase-type esterase" evidence="1">
    <location>
        <begin position="43"/>
        <end position="204"/>
    </location>
</feature>
<dbReference type="CDD" id="cd01822">
    <property type="entry name" value="Lysophospholipase_L1_like"/>
    <property type="match status" value="1"/>
</dbReference>
<evidence type="ECO:0000313" key="2">
    <source>
        <dbReference type="EMBL" id="MDN3567779.1"/>
    </source>
</evidence>
<dbReference type="InterPro" id="IPR036514">
    <property type="entry name" value="SGNH_hydro_sf"/>
</dbReference>
<evidence type="ECO:0000259" key="1">
    <source>
        <dbReference type="Pfam" id="PF13472"/>
    </source>
</evidence>
<reference evidence="3" key="1">
    <citation type="journal article" date="2019" name="Int. J. Syst. Evol. Microbiol.">
        <title>The Global Catalogue of Microorganisms (GCM) 10K type strain sequencing project: providing services to taxonomists for standard genome sequencing and annotation.</title>
        <authorList>
            <consortium name="The Broad Institute Genomics Platform"/>
            <consortium name="The Broad Institute Genome Sequencing Center for Infectious Disease"/>
            <person name="Wu L."/>
            <person name="Ma J."/>
        </authorList>
    </citation>
    <scope>NUCLEOTIDE SEQUENCE [LARGE SCALE GENOMIC DNA]</scope>
    <source>
        <strain evidence="3">CECT 7131</strain>
    </source>
</reference>
<proteinExistence type="predicted"/>
<dbReference type="InterPro" id="IPR013830">
    <property type="entry name" value="SGNH_hydro"/>
</dbReference>
<comment type="caution">
    <text evidence="2">The sequence shown here is derived from an EMBL/GenBank/DDBJ whole genome shotgun (WGS) entry which is preliminary data.</text>
</comment>
<dbReference type="PANTHER" id="PTHR30383:SF24">
    <property type="entry name" value="THIOESTERASE 1_PROTEASE 1_LYSOPHOSPHOLIPASE L1"/>
    <property type="match status" value="1"/>
</dbReference>
<accession>A0ABT8AEK0</accession>
<dbReference type="PANTHER" id="PTHR30383">
    <property type="entry name" value="THIOESTERASE 1/PROTEASE 1/LYSOPHOSPHOLIPASE L1"/>
    <property type="match status" value="1"/>
</dbReference>